<evidence type="ECO:0000256" key="5">
    <source>
        <dbReference type="ARBA" id="ARBA00022741"/>
    </source>
</evidence>
<dbReference type="SUPFAM" id="SSF64153">
    <property type="entry name" value="YjeF N-terminal domain-like"/>
    <property type="match status" value="1"/>
</dbReference>
<feature type="binding site" evidence="10">
    <location>
        <position position="144"/>
    </location>
    <ligand>
        <name>(6S)-NADPHX</name>
        <dbReference type="ChEBI" id="CHEBI:64076"/>
    </ligand>
</feature>
<feature type="binding site" evidence="10">
    <location>
        <begin position="57"/>
        <end position="61"/>
    </location>
    <ligand>
        <name>(6S)-NADPHX</name>
        <dbReference type="ChEBI" id="CHEBI:64076"/>
    </ligand>
</feature>
<dbReference type="GO" id="GO:0046872">
    <property type="term" value="F:metal ion binding"/>
    <property type="evidence" value="ECO:0007669"/>
    <property type="project" value="UniProtKB-KW"/>
</dbReference>
<protein>
    <recommendedName>
        <fullName evidence="3 10">NAD(P)H-hydrate epimerase</fullName>
        <ecNumber evidence="3 10">5.1.99.6</ecNumber>
    </recommendedName>
    <alternativeName>
        <fullName evidence="10">NAD(P)HX epimerase</fullName>
    </alternativeName>
</protein>
<evidence type="ECO:0000256" key="10">
    <source>
        <dbReference type="HAMAP-Rule" id="MF_01966"/>
    </source>
</evidence>
<keyword evidence="9 10" id="KW-0413">Isomerase</keyword>
<comment type="function">
    <text evidence="10">Catalyzes the epimerization of the S- and R-forms of NAD(P)HX, a damaged form of NAD(P)H that is a result of enzymatic or heat-dependent hydration. This is a prerequisite for the S-specific NAD(P)H-hydrate dehydratase to allow the repair of both epimers of NAD(P)HX.</text>
</comment>
<keyword evidence="7 10" id="KW-0630">Potassium</keyword>
<proteinExistence type="inferred from homology"/>
<evidence type="ECO:0000256" key="1">
    <source>
        <dbReference type="ARBA" id="ARBA00000013"/>
    </source>
</evidence>
<dbReference type="EMBL" id="CP036274">
    <property type="protein sequence ID" value="QDU28741.1"/>
    <property type="molecule type" value="Genomic_DNA"/>
</dbReference>
<keyword evidence="5 10" id="KW-0547">Nucleotide-binding</keyword>
<dbReference type="InterPro" id="IPR036652">
    <property type="entry name" value="YjeF_N_dom_sf"/>
</dbReference>
<evidence type="ECO:0000256" key="7">
    <source>
        <dbReference type="ARBA" id="ARBA00022958"/>
    </source>
</evidence>
<evidence type="ECO:0000256" key="4">
    <source>
        <dbReference type="ARBA" id="ARBA00022723"/>
    </source>
</evidence>
<dbReference type="EC" id="5.1.99.6" evidence="3 10"/>
<dbReference type="GO" id="GO:0052856">
    <property type="term" value="F:NAD(P)HX epimerase activity"/>
    <property type="evidence" value="ECO:0007669"/>
    <property type="project" value="UniProtKB-UniRule"/>
</dbReference>
<evidence type="ECO:0000259" key="11">
    <source>
        <dbReference type="PROSITE" id="PS51385"/>
    </source>
</evidence>
<dbReference type="Gene3D" id="3.40.50.10260">
    <property type="entry name" value="YjeF N-terminal domain"/>
    <property type="match status" value="1"/>
</dbReference>
<evidence type="ECO:0000256" key="8">
    <source>
        <dbReference type="ARBA" id="ARBA00023027"/>
    </source>
</evidence>
<evidence type="ECO:0000256" key="3">
    <source>
        <dbReference type="ARBA" id="ARBA00012228"/>
    </source>
</evidence>
<sequence length="224" mass="23344">MTKSLSRDQVRDVDRRAIAEFGITGLVLMENAGRGCVNALLAAGCRGPVVICCGKGNNGGDGFVIARHLDAAGIAVRLLLLADPAELQGDALANYQIAAKSRLMIRIINGQVTGADLDLALQGAEWIVDALLGTGATGNPKPPYSSLIQRMNLSSARVLAVDLPSGLDCDTGRPAEPTIRADQTCTFVAAKKGFENPAASEYLGAVQVVEIGVPRCLLAEFGLS</sequence>
<feature type="binding site" evidence="10">
    <location>
        <position position="165"/>
    </location>
    <ligand>
        <name>K(+)</name>
        <dbReference type="ChEBI" id="CHEBI:29103"/>
    </ligand>
</feature>
<evidence type="ECO:0000256" key="9">
    <source>
        <dbReference type="ARBA" id="ARBA00023235"/>
    </source>
</evidence>
<keyword evidence="8 10" id="KW-0520">NAD</keyword>
<comment type="catalytic activity">
    <reaction evidence="1 10">
        <text>(6R)-NADHX = (6S)-NADHX</text>
        <dbReference type="Rhea" id="RHEA:32215"/>
        <dbReference type="ChEBI" id="CHEBI:64074"/>
        <dbReference type="ChEBI" id="CHEBI:64075"/>
        <dbReference type="EC" id="5.1.99.6"/>
    </reaction>
</comment>
<feature type="domain" description="YjeF N-terminal" evidence="11">
    <location>
        <begin position="10"/>
        <end position="219"/>
    </location>
</feature>
<dbReference type="PANTHER" id="PTHR13232:SF10">
    <property type="entry name" value="NAD(P)H-HYDRATE EPIMERASE"/>
    <property type="match status" value="1"/>
</dbReference>
<dbReference type="HAMAP" id="MF_01966">
    <property type="entry name" value="NADHX_epimerase"/>
    <property type="match status" value="1"/>
</dbReference>
<dbReference type="GO" id="GO:0000166">
    <property type="term" value="F:nucleotide binding"/>
    <property type="evidence" value="ECO:0007669"/>
    <property type="project" value="UniProtKB-KW"/>
</dbReference>
<feature type="binding site" evidence="10">
    <location>
        <position position="162"/>
    </location>
    <ligand>
        <name>(6S)-NADPHX</name>
        <dbReference type="ChEBI" id="CHEBI:64076"/>
    </ligand>
</feature>
<accession>A0A517YEV6</accession>
<dbReference type="RefSeq" id="WP_145091530.1">
    <property type="nucleotide sequence ID" value="NZ_CP036274.1"/>
</dbReference>
<feature type="binding site" evidence="10">
    <location>
        <position position="129"/>
    </location>
    <ligand>
        <name>K(+)</name>
        <dbReference type="ChEBI" id="CHEBI:29103"/>
    </ligand>
</feature>
<dbReference type="PANTHER" id="PTHR13232">
    <property type="entry name" value="NAD(P)H-HYDRATE EPIMERASE"/>
    <property type="match status" value="1"/>
</dbReference>
<keyword evidence="4 10" id="KW-0479">Metal-binding</keyword>
<dbReference type="PROSITE" id="PS51385">
    <property type="entry name" value="YJEF_N"/>
    <property type="match status" value="1"/>
</dbReference>
<feature type="binding site" evidence="10">
    <location>
        <position position="58"/>
    </location>
    <ligand>
        <name>K(+)</name>
        <dbReference type="ChEBI" id="CHEBI:29103"/>
    </ligand>
</feature>
<evidence type="ECO:0000313" key="12">
    <source>
        <dbReference type="EMBL" id="QDU28741.1"/>
    </source>
</evidence>
<evidence type="ECO:0000256" key="2">
    <source>
        <dbReference type="ARBA" id="ARBA00000909"/>
    </source>
</evidence>
<dbReference type="Pfam" id="PF03853">
    <property type="entry name" value="YjeF_N"/>
    <property type="match status" value="1"/>
</dbReference>
<gene>
    <name evidence="12" type="primary">nnr_2</name>
    <name evidence="10" type="synonym">nnrE</name>
    <name evidence="12" type="ORF">ETAA8_38460</name>
</gene>
<keyword evidence="6 10" id="KW-0521">NADP</keyword>
<feature type="binding site" evidence="10">
    <location>
        <begin position="133"/>
        <end position="139"/>
    </location>
    <ligand>
        <name>(6S)-NADPHX</name>
        <dbReference type="ChEBI" id="CHEBI:64076"/>
    </ligand>
</feature>
<name>A0A517YEV6_9BACT</name>
<dbReference type="NCBIfam" id="TIGR00197">
    <property type="entry name" value="yjeF_nterm"/>
    <property type="match status" value="1"/>
</dbReference>
<dbReference type="OrthoDB" id="9806925at2"/>
<evidence type="ECO:0000256" key="6">
    <source>
        <dbReference type="ARBA" id="ARBA00022857"/>
    </source>
</evidence>
<dbReference type="Proteomes" id="UP000315017">
    <property type="component" value="Chromosome"/>
</dbReference>
<reference evidence="12 13" key="1">
    <citation type="submission" date="2019-02" db="EMBL/GenBank/DDBJ databases">
        <title>Deep-cultivation of Planctomycetes and their phenomic and genomic characterization uncovers novel biology.</title>
        <authorList>
            <person name="Wiegand S."/>
            <person name="Jogler M."/>
            <person name="Boedeker C."/>
            <person name="Pinto D."/>
            <person name="Vollmers J."/>
            <person name="Rivas-Marin E."/>
            <person name="Kohn T."/>
            <person name="Peeters S.H."/>
            <person name="Heuer A."/>
            <person name="Rast P."/>
            <person name="Oberbeckmann S."/>
            <person name="Bunk B."/>
            <person name="Jeske O."/>
            <person name="Meyerdierks A."/>
            <person name="Storesund J.E."/>
            <person name="Kallscheuer N."/>
            <person name="Luecker S."/>
            <person name="Lage O.M."/>
            <person name="Pohl T."/>
            <person name="Merkel B.J."/>
            <person name="Hornburger P."/>
            <person name="Mueller R.-W."/>
            <person name="Bruemmer F."/>
            <person name="Labrenz M."/>
            <person name="Spormann A.M."/>
            <person name="Op den Camp H."/>
            <person name="Overmann J."/>
            <person name="Amann R."/>
            <person name="Jetten M.S.M."/>
            <person name="Mascher T."/>
            <person name="Medema M.H."/>
            <person name="Devos D.P."/>
            <person name="Kaster A.-K."/>
            <person name="Ovreas L."/>
            <person name="Rohde M."/>
            <person name="Galperin M.Y."/>
            <person name="Jogler C."/>
        </authorList>
    </citation>
    <scope>NUCLEOTIDE SEQUENCE [LARGE SCALE GENOMIC DNA]</scope>
    <source>
        <strain evidence="12 13">ETA_A8</strain>
    </source>
</reference>
<dbReference type="AlphaFoldDB" id="A0A517YEV6"/>
<organism evidence="12 13">
    <name type="scientific">Anatilimnocola aggregata</name>
    <dbReference type="NCBI Taxonomy" id="2528021"/>
    <lineage>
        <taxon>Bacteria</taxon>
        <taxon>Pseudomonadati</taxon>
        <taxon>Planctomycetota</taxon>
        <taxon>Planctomycetia</taxon>
        <taxon>Pirellulales</taxon>
        <taxon>Pirellulaceae</taxon>
        <taxon>Anatilimnocola</taxon>
    </lineage>
</organism>
<dbReference type="InterPro" id="IPR004443">
    <property type="entry name" value="YjeF_N_dom"/>
</dbReference>
<evidence type="ECO:0000313" key="13">
    <source>
        <dbReference type="Proteomes" id="UP000315017"/>
    </source>
</evidence>
<comment type="cofactor">
    <cofactor evidence="10">
        <name>K(+)</name>
        <dbReference type="ChEBI" id="CHEBI:29103"/>
    </cofactor>
    <text evidence="10">Binds 1 potassium ion per subunit.</text>
</comment>
<comment type="catalytic activity">
    <reaction evidence="2 10">
        <text>(6R)-NADPHX = (6S)-NADPHX</text>
        <dbReference type="Rhea" id="RHEA:32227"/>
        <dbReference type="ChEBI" id="CHEBI:64076"/>
        <dbReference type="ChEBI" id="CHEBI:64077"/>
        <dbReference type="EC" id="5.1.99.6"/>
    </reaction>
</comment>
<keyword evidence="13" id="KW-1185">Reference proteome</keyword>
<dbReference type="InterPro" id="IPR032976">
    <property type="entry name" value="YJEFN_prot_NAXE-like"/>
</dbReference>
<dbReference type="KEGG" id="aagg:ETAA8_38460"/>
<comment type="similarity">
    <text evidence="10">Belongs to the NnrE/AIBP family.</text>
</comment>